<sequence length="246" mass="27352">MFPSDVEINSDVTYTVCVQFGQFIAKFDDGSCVLVPHKYDEWVVDYQRCSLASLQKDFAARVNWGSNQEVEVSVFDKSINLETRLENDSVLRAFFDRCVDRRLYLFADVVDKSAQVISNSGLTVVSHSGVESAAYACSNSQLESASNVISPNVDVPFVDWDALEIVPITEELVGSSQEMATPKRQQVVTNQSTNISPVPVTRRQLALSMLDESTSQELATPSRATKSPSKPTSRIARKITPRKFKK</sequence>
<accession>A0A1D6GG50</accession>
<dbReference type="EMBL" id="CM000781">
    <property type="protein sequence ID" value="AQK62529.1"/>
    <property type="molecule type" value="Genomic_DNA"/>
</dbReference>
<evidence type="ECO:0000313" key="2">
    <source>
        <dbReference type="EMBL" id="AQK62529.1"/>
    </source>
</evidence>
<protein>
    <submittedName>
        <fullName evidence="2">Uncharacterized protein</fullName>
    </submittedName>
</protein>
<feature type="compositionally biased region" description="Basic residues" evidence="1">
    <location>
        <begin position="235"/>
        <end position="246"/>
    </location>
</feature>
<dbReference type="ExpressionAtlas" id="A0A1D6GG50">
    <property type="expression patterns" value="baseline and differential"/>
</dbReference>
<gene>
    <name evidence="2" type="ORF">ZEAMMB73_Zm00001d013125</name>
</gene>
<name>A0A1D6GG50_MAIZE</name>
<feature type="region of interest" description="Disordered" evidence="1">
    <location>
        <begin position="212"/>
        <end position="246"/>
    </location>
</feature>
<organism evidence="2">
    <name type="scientific">Zea mays</name>
    <name type="common">Maize</name>
    <dbReference type="NCBI Taxonomy" id="4577"/>
    <lineage>
        <taxon>Eukaryota</taxon>
        <taxon>Viridiplantae</taxon>
        <taxon>Streptophyta</taxon>
        <taxon>Embryophyta</taxon>
        <taxon>Tracheophyta</taxon>
        <taxon>Spermatophyta</taxon>
        <taxon>Magnoliopsida</taxon>
        <taxon>Liliopsida</taxon>
        <taxon>Poales</taxon>
        <taxon>Poaceae</taxon>
        <taxon>PACMAD clade</taxon>
        <taxon>Panicoideae</taxon>
        <taxon>Andropogonodae</taxon>
        <taxon>Andropogoneae</taxon>
        <taxon>Tripsacinae</taxon>
        <taxon>Zea</taxon>
    </lineage>
</organism>
<evidence type="ECO:0000256" key="1">
    <source>
        <dbReference type="SAM" id="MobiDB-lite"/>
    </source>
</evidence>
<feature type="compositionally biased region" description="Polar residues" evidence="1">
    <location>
        <begin position="212"/>
        <end position="232"/>
    </location>
</feature>
<reference evidence="2" key="1">
    <citation type="submission" date="2015-12" db="EMBL/GenBank/DDBJ databases">
        <title>Update maize B73 reference genome by single molecule sequencing technologies.</title>
        <authorList>
            <consortium name="Maize Genome Sequencing Project"/>
            <person name="Ware D."/>
        </authorList>
    </citation>
    <scope>NUCLEOTIDE SEQUENCE</scope>
    <source>
        <tissue evidence="2">Seedling</tissue>
    </source>
</reference>
<dbReference type="AlphaFoldDB" id="A0A1D6GG50"/>
<proteinExistence type="predicted"/>